<dbReference type="EMBL" id="RHFK02000014">
    <property type="protein sequence ID" value="TWW65835.1"/>
    <property type="molecule type" value="Genomic_DNA"/>
</dbReference>
<feature type="compositionally biased region" description="Acidic residues" evidence="1">
    <location>
        <begin position="397"/>
        <end position="408"/>
    </location>
</feature>
<keyword evidence="3" id="KW-1185">Reference proteome</keyword>
<sequence>MRTVIKDEQSDRNSGAAESPPAEEASLPLILQLHIWKHQEKRKETHPGFRTRRGNLRNTRQQRRAQKLTRLLKKCNRAFSLVRRRAEDCWGEEERWPRKEPCGEEQRRGTLSSRTLTSRTLASRTLTSRTLSSRTLSSRTLSYRTLTETCSLKPRVDAAAHLAPFLFVSSKELAYLIHESRVLLLPAESTTEPTCGSAPPSSSLKALPSRPRGIMGPEEGEAEGRGRVPLVLAPVQAFFSTSGCPGSLNQKSFGGLSVMVSRLIGSECSTEQVDQEQVDQEQVDQEQVEQEQVVRSRWVRSRWIRSRWVRSSGSGAGGAGAGGSGAVGQEQVDQEQVGQEQVEQEQVGQEQVGQEQVDQEQVDQEQVDQEQVGQERVDQEQVDQEQVEQEQVGQEQVDQEQVEQEQVDQEVGQRQSPEVLGLPYWEQDHIGPSPDGYFQQDAAPRHQDQIISNWFLDHEGELTVLQGPSQSPDLSSRAALGCGGTGDSPQMCST</sequence>
<accession>A0A5C6NFK2</accession>
<feature type="compositionally biased region" description="Basic and acidic residues" evidence="1">
    <location>
        <begin position="1"/>
        <end position="11"/>
    </location>
</feature>
<evidence type="ECO:0000313" key="3">
    <source>
        <dbReference type="Proteomes" id="UP000324091"/>
    </source>
</evidence>
<dbReference type="AlphaFoldDB" id="A0A5C6NFK2"/>
<name>A0A5C6NFK2_9TELE</name>
<dbReference type="PANTHER" id="PTHR17571:SF34">
    <property type="entry name" value="ACROSOMAL PROTEIN SP-10"/>
    <property type="match status" value="1"/>
</dbReference>
<dbReference type="GO" id="GO:0003676">
    <property type="term" value="F:nucleic acid binding"/>
    <property type="evidence" value="ECO:0007669"/>
    <property type="project" value="InterPro"/>
</dbReference>
<feature type="compositionally biased region" description="Gly residues" evidence="1">
    <location>
        <begin position="314"/>
        <end position="326"/>
    </location>
</feature>
<feature type="region of interest" description="Disordered" evidence="1">
    <location>
        <begin position="40"/>
        <end position="64"/>
    </location>
</feature>
<proteinExistence type="predicted"/>
<dbReference type="Proteomes" id="UP000324091">
    <property type="component" value="Chromosome 21"/>
</dbReference>
<dbReference type="Gene3D" id="3.30.420.10">
    <property type="entry name" value="Ribonuclease H-like superfamily/Ribonuclease H"/>
    <property type="match status" value="1"/>
</dbReference>
<feature type="compositionally biased region" description="Low complexity" evidence="1">
    <location>
        <begin position="197"/>
        <end position="212"/>
    </location>
</feature>
<feature type="compositionally biased region" description="Basic residues" evidence="1">
    <location>
        <begin position="49"/>
        <end position="64"/>
    </location>
</feature>
<gene>
    <name evidence="2" type="ORF">D4764_21G0007350</name>
</gene>
<organism evidence="2 3">
    <name type="scientific">Takifugu flavidus</name>
    <name type="common">sansaifugu</name>
    <dbReference type="NCBI Taxonomy" id="433684"/>
    <lineage>
        <taxon>Eukaryota</taxon>
        <taxon>Metazoa</taxon>
        <taxon>Chordata</taxon>
        <taxon>Craniata</taxon>
        <taxon>Vertebrata</taxon>
        <taxon>Euteleostomi</taxon>
        <taxon>Actinopterygii</taxon>
        <taxon>Neopterygii</taxon>
        <taxon>Teleostei</taxon>
        <taxon>Neoteleostei</taxon>
        <taxon>Acanthomorphata</taxon>
        <taxon>Eupercaria</taxon>
        <taxon>Tetraodontiformes</taxon>
        <taxon>Tetradontoidea</taxon>
        <taxon>Tetraodontidae</taxon>
        <taxon>Takifugu</taxon>
    </lineage>
</organism>
<comment type="caution">
    <text evidence="2">The sequence shown here is derived from an EMBL/GenBank/DDBJ whole genome shotgun (WGS) entry which is preliminary data.</text>
</comment>
<feature type="region of interest" description="Disordered" evidence="1">
    <location>
        <begin position="464"/>
        <end position="494"/>
    </location>
</feature>
<feature type="compositionally biased region" description="Acidic residues" evidence="1">
    <location>
        <begin position="357"/>
        <end position="368"/>
    </location>
</feature>
<feature type="region of interest" description="Disordered" evidence="1">
    <location>
        <begin position="1"/>
        <end position="24"/>
    </location>
</feature>
<feature type="region of interest" description="Disordered" evidence="1">
    <location>
        <begin position="310"/>
        <end position="418"/>
    </location>
</feature>
<feature type="compositionally biased region" description="Low complexity" evidence="1">
    <location>
        <begin position="327"/>
        <end position="356"/>
    </location>
</feature>
<feature type="region of interest" description="Disordered" evidence="1">
    <location>
        <begin position="191"/>
        <end position="222"/>
    </location>
</feature>
<reference evidence="2 3" key="1">
    <citation type="submission" date="2019-04" db="EMBL/GenBank/DDBJ databases">
        <title>Chromosome genome assembly for Takifugu flavidus.</title>
        <authorList>
            <person name="Xiao S."/>
        </authorList>
    </citation>
    <scope>NUCLEOTIDE SEQUENCE [LARGE SCALE GENOMIC DNA]</scope>
    <source>
        <strain evidence="2">HTHZ2018</strain>
        <tissue evidence="2">Muscle</tissue>
    </source>
</reference>
<dbReference type="InterPro" id="IPR052671">
    <property type="entry name" value="Acrosomal_SP-10-like"/>
</dbReference>
<evidence type="ECO:0000256" key="1">
    <source>
        <dbReference type="SAM" id="MobiDB-lite"/>
    </source>
</evidence>
<evidence type="ECO:0000313" key="2">
    <source>
        <dbReference type="EMBL" id="TWW65835.1"/>
    </source>
</evidence>
<protein>
    <submittedName>
        <fullName evidence="2">Uncharacterized protein</fullName>
    </submittedName>
</protein>
<dbReference type="PANTHER" id="PTHR17571">
    <property type="entry name" value="URINARY PROTEIN RUP /ACROSOMAL PROTEIN SP-10"/>
    <property type="match status" value="1"/>
</dbReference>
<dbReference type="InterPro" id="IPR036397">
    <property type="entry name" value="RNaseH_sf"/>
</dbReference>